<proteinExistence type="predicted"/>
<feature type="domain" description="J" evidence="2">
    <location>
        <begin position="419"/>
        <end position="483"/>
    </location>
</feature>
<dbReference type="Proteomes" id="UP000604046">
    <property type="component" value="Unassembled WGS sequence"/>
</dbReference>
<feature type="compositionally biased region" description="Basic and acidic residues" evidence="1">
    <location>
        <begin position="765"/>
        <end position="775"/>
    </location>
</feature>
<dbReference type="CDD" id="cd06257">
    <property type="entry name" value="DnaJ"/>
    <property type="match status" value="1"/>
</dbReference>
<keyword evidence="4" id="KW-1185">Reference proteome</keyword>
<dbReference type="InterPro" id="IPR036869">
    <property type="entry name" value="J_dom_sf"/>
</dbReference>
<evidence type="ECO:0000256" key="1">
    <source>
        <dbReference type="SAM" id="MobiDB-lite"/>
    </source>
</evidence>
<name>A0A812TH70_9DINO</name>
<evidence type="ECO:0000259" key="2">
    <source>
        <dbReference type="PROSITE" id="PS50076"/>
    </source>
</evidence>
<dbReference type="OrthoDB" id="427149at2759"/>
<reference evidence="3" key="1">
    <citation type="submission" date="2021-02" db="EMBL/GenBank/DDBJ databases">
        <authorList>
            <person name="Dougan E. K."/>
            <person name="Rhodes N."/>
            <person name="Thang M."/>
            <person name="Chan C."/>
        </authorList>
    </citation>
    <scope>NUCLEOTIDE SEQUENCE</scope>
</reference>
<dbReference type="AlphaFoldDB" id="A0A812TH70"/>
<comment type="caution">
    <text evidence="3">The sequence shown here is derived from an EMBL/GenBank/DDBJ whole genome shotgun (WGS) entry which is preliminary data.</text>
</comment>
<feature type="compositionally biased region" description="Polar residues" evidence="1">
    <location>
        <begin position="1"/>
        <end position="15"/>
    </location>
</feature>
<dbReference type="PROSITE" id="PS50076">
    <property type="entry name" value="DNAJ_2"/>
    <property type="match status" value="1"/>
</dbReference>
<organism evidence="3 4">
    <name type="scientific">Symbiodinium natans</name>
    <dbReference type="NCBI Taxonomy" id="878477"/>
    <lineage>
        <taxon>Eukaryota</taxon>
        <taxon>Sar</taxon>
        <taxon>Alveolata</taxon>
        <taxon>Dinophyceae</taxon>
        <taxon>Suessiales</taxon>
        <taxon>Symbiodiniaceae</taxon>
        <taxon>Symbiodinium</taxon>
    </lineage>
</organism>
<accession>A0A812TH70</accession>
<dbReference type="InterPro" id="IPR050817">
    <property type="entry name" value="DjlA_DnaK_co-chaperone"/>
</dbReference>
<dbReference type="SMART" id="SM00271">
    <property type="entry name" value="DnaJ"/>
    <property type="match status" value="1"/>
</dbReference>
<protein>
    <submittedName>
        <fullName evidence="3">DnaJ-1 protein</fullName>
    </submittedName>
</protein>
<feature type="compositionally biased region" description="Polar residues" evidence="1">
    <location>
        <begin position="700"/>
        <end position="710"/>
    </location>
</feature>
<feature type="compositionally biased region" description="Acidic residues" evidence="1">
    <location>
        <begin position="738"/>
        <end position="764"/>
    </location>
</feature>
<evidence type="ECO:0000313" key="4">
    <source>
        <dbReference type="Proteomes" id="UP000604046"/>
    </source>
</evidence>
<dbReference type="SUPFAM" id="SSF46565">
    <property type="entry name" value="Chaperone J-domain"/>
    <property type="match status" value="1"/>
</dbReference>
<dbReference type="Pfam" id="PF00226">
    <property type="entry name" value="DnaJ"/>
    <property type="match status" value="1"/>
</dbReference>
<dbReference type="InterPro" id="IPR001623">
    <property type="entry name" value="DnaJ_domain"/>
</dbReference>
<dbReference type="EMBL" id="CAJNDS010002549">
    <property type="protein sequence ID" value="CAE7522925.1"/>
    <property type="molecule type" value="Genomic_DNA"/>
</dbReference>
<feature type="region of interest" description="Disordered" evidence="1">
    <location>
        <begin position="1"/>
        <end position="28"/>
    </location>
</feature>
<feature type="region of interest" description="Disordered" evidence="1">
    <location>
        <begin position="688"/>
        <end position="776"/>
    </location>
</feature>
<dbReference type="Gene3D" id="1.10.287.110">
    <property type="entry name" value="DnaJ domain"/>
    <property type="match status" value="1"/>
</dbReference>
<dbReference type="PANTHER" id="PTHR24074">
    <property type="entry name" value="CO-CHAPERONE PROTEIN DJLA"/>
    <property type="match status" value="1"/>
</dbReference>
<gene>
    <name evidence="3" type="primary">DnaJ-1</name>
    <name evidence="3" type="ORF">SNAT2548_LOCUS29272</name>
</gene>
<evidence type="ECO:0000313" key="3">
    <source>
        <dbReference type="EMBL" id="CAE7522925.1"/>
    </source>
</evidence>
<sequence length="1185" mass="129754">MGLPTCSPNSFSSRSPAGLSRPSSRADDARLSGAGRFVLGRTEKKAYCGDAKANVNVPRCSSVPGVPWSILLENVEGSPTKNVATAKFKDPAFKSALNPEPASWICEVGSALGSVQTSEGSDALKQWLSRWQQQMQQRNLQAKAILSTTFQLKPARVKGLDAPKQEWCRLSCKAKRAIQQWVAGDIGGRHCLMLLEHDAAIDFFIAPLDHKEMSASDVGSGGALCALSGLPLDAPGSREGGWLYREVFSKTPAMVLEEALQAASAEAECGKAVSADQVNLGLRQLAMKAQADGMRSLLSSQEPNGPRCSDEYMRTQVWLELVRRHLAEAPKGGQSSAFLIHAKPKARPKRTGETASQLWDDGQFLRDLEKPDGELEAEASRMTLQNLRRQNQSMETYMMRVVRQRDYLKHVMTLADECASYFVLGLDGPTATTEEIKKAYRALALKEHPDKAGIKNKERFQEIQEAYAAVLRRSKSDVQPKAGGTELASLPLHKFTKDAVFYAEQAKDAAEEISLLACRSFELCALAAEARGLQKRAALRELMAITRQGSVRLRGCSTNMRVLRVSSCHVAECAGQALEEYGQWAASIMSGVGLQERGEVVKTTGLTCGMTADHLDDMAVNDENMVSMLENPECSIDQASAIRVLSESTARTATVVRCAADKAICIANSVLELGCSLAMLDQERRREKAQKTDVVESAVGESNRSSQSNLHKSESSETGLGLFSPKAGHRGARADGANEGDDREDGEDREESEEDHEDGEEEEEAGSKDGQDGKPKQAKLLVRNLRWLESPVKSPERVTLTVRQGWAQIYSKQNDRIYQTYPGFMSLSCPYVPAGVILPLAGLGFTGLQAWRTYRASDEGRIRQAVKKMLKPYPDPEGRVVPRDVMQTIKGNITAWSRQTKRTTIVTGRYQAGKAVAVNDALRGVRGVLQVSVRDASWEEKMYKELGVGDYGMFKQVLHRVAVKLQKMPDNPTSYPILLLELPRQAPAGESMMATVSNMAKDLATDAVGNVIVSCSSAAFALAFDAGGSARQQDVWVGGFAKDEAKQLAMLNGCGEDDWTKIQPIVEKCDYRAGDVVDVCTMIKSGMPSEDIKAKLERRALDEVVGFKSLTVNGADVGHQMLRELSQSPAGMRKTVNSVRYEPRKIAAEIRNENAHAVLWHPLMERYLFASEMHREAAKTLLGQP</sequence>